<dbReference type="RefSeq" id="WP_377410660.1">
    <property type="nucleotide sequence ID" value="NZ_JBHSCY010000002.1"/>
</dbReference>
<gene>
    <name evidence="3" type="ORF">ACFOWD_11395</name>
</gene>
<dbReference type="InterPro" id="IPR050546">
    <property type="entry name" value="Glycosyl_Hydrlase_16"/>
</dbReference>
<reference evidence="4" key="1">
    <citation type="journal article" date="2019" name="Int. J. Syst. Evol. Microbiol.">
        <title>The Global Catalogue of Microorganisms (GCM) 10K type strain sequencing project: providing services to taxonomists for standard genome sequencing and annotation.</title>
        <authorList>
            <consortium name="The Broad Institute Genomics Platform"/>
            <consortium name="The Broad Institute Genome Sequencing Center for Infectious Disease"/>
            <person name="Wu L."/>
            <person name="Ma J."/>
        </authorList>
    </citation>
    <scope>NUCLEOTIDE SEQUENCE [LARGE SCALE GENOMIC DNA]</scope>
    <source>
        <strain evidence="4">CECT 8655</strain>
    </source>
</reference>
<proteinExistence type="inferred from homology"/>
<dbReference type="InterPro" id="IPR000757">
    <property type="entry name" value="Beta-glucanase-like"/>
</dbReference>
<dbReference type="PROSITE" id="PS51762">
    <property type="entry name" value="GH16_2"/>
    <property type="match status" value="1"/>
</dbReference>
<comment type="similarity">
    <text evidence="1">Belongs to the glycosyl hydrolase 16 family.</text>
</comment>
<dbReference type="CDD" id="cd08023">
    <property type="entry name" value="GH16_laminarinase_like"/>
    <property type="match status" value="1"/>
</dbReference>
<dbReference type="Gene3D" id="2.60.120.200">
    <property type="match status" value="1"/>
</dbReference>
<dbReference type="PANTHER" id="PTHR10963">
    <property type="entry name" value="GLYCOSYL HYDROLASE-RELATED"/>
    <property type="match status" value="1"/>
</dbReference>
<dbReference type="EMBL" id="JBHSCY010000002">
    <property type="protein sequence ID" value="MFC4269513.1"/>
    <property type="molecule type" value="Genomic_DNA"/>
</dbReference>
<organism evidence="3 4">
    <name type="scientific">Polaribacter marinivivus</name>
    <dbReference type="NCBI Taxonomy" id="1524260"/>
    <lineage>
        <taxon>Bacteria</taxon>
        <taxon>Pseudomonadati</taxon>
        <taxon>Bacteroidota</taxon>
        <taxon>Flavobacteriia</taxon>
        <taxon>Flavobacteriales</taxon>
        <taxon>Flavobacteriaceae</taxon>
    </lineage>
</organism>
<evidence type="ECO:0000313" key="3">
    <source>
        <dbReference type="EMBL" id="MFC4269513.1"/>
    </source>
</evidence>
<dbReference type="Pfam" id="PF00722">
    <property type="entry name" value="Glyco_hydro_16"/>
    <property type="match status" value="1"/>
</dbReference>
<protein>
    <submittedName>
        <fullName evidence="3">Family 16 glycosylhydrolase</fullName>
    </submittedName>
</protein>
<dbReference type="InterPro" id="IPR013320">
    <property type="entry name" value="ConA-like_dom_sf"/>
</dbReference>
<evidence type="ECO:0000256" key="1">
    <source>
        <dbReference type="ARBA" id="ARBA00006865"/>
    </source>
</evidence>
<comment type="caution">
    <text evidence="3">The sequence shown here is derived from an EMBL/GenBank/DDBJ whole genome shotgun (WGS) entry which is preliminary data.</text>
</comment>
<dbReference type="Proteomes" id="UP001595826">
    <property type="component" value="Unassembled WGS sequence"/>
</dbReference>
<evidence type="ECO:0000313" key="4">
    <source>
        <dbReference type="Proteomes" id="UP001595826"/>
    </source>
</evidence>
<sequence length="254" mass="29254">MINSSNNTQEKYILIWEDTFENEELDLKKWNRQVEPAGRFNAEWQRYTNDKKNAFIRDNQLVIKAIHESKTHGLNQYTSARLNTAGKFDFTYGKIVAKIKLPSGKAIWPAFWMLGSNIDENGGDTSWPTTGEIDILELWGSVDASLVEANVHYADAKGKHTQMGAKGYHLPKGSFSDSFHEFELEWTKEALIWRVDGNTYHTLDITDKKYYAFHKDFFLLLNIAVGGEFAGYPDKTTPLPQEMVVDWIKIYQDQ</sequence>
<evidence type="ECO:0000259" key="2">
    <source>
        <dbReference type="PROSITE" id="PS51762"/>
    </source>
</evidence>
<accession>A0ABV8RC74</accession>
<dbReference type="SUPFAM" id="SSF49899">
    <property type="entry name" value="Concanavalin A-like lectins/glucanases"/>
    <property type="match status" value="1"/>
</dbReference>
<name>A0ABV8RC74_9FLAO</name>
<keyword evidence="4" id="KW-1185">Reference proteome</keyword>
<feature type="domain" description="GH16" evidence="2">
    <location>
        <begin position="2"/>
        <end position="254"/>
    </location>
</feature>
<dbReference type="PANTHER" id="PTHR10963:SF55">
    <property type="entry name" value="GLYCOSIDE HYDROLASE FAMILY 16 PROTEIN"/>
    <property type="match status" value="1"/>
</dbReference>